<dbReference type="AlphaFoldDB" id="A0AA41U384"/>
<evidence type="ECO:0000313" key="3">
    <source>
        <dbReference type="EMBL" id="MCF2529442.1"/>
    </source>
</evidence>
<evidence type="ECO:0000256" key="1">
    <source>
        <dbReference type="SAM" id="MobiDB-lite"/>
    </source>
</evidence>
<sequence length="62" mass="6450">MARDRDSAKTAALRSQGSRSLRVRPAAPGGYFGAVNPRTRTRIVSATLVILLLAVAIGAALS</sequence>
<dbReference type="Proteomes" id="UP001165378">
    <property type="component" value="Unassembled WGS sequence"/>
</dbReference>
<organism evidence="3 4">
    <name type="scientific">Yinghuangia soli</name>
    <dbReference type="NCBI Taxonomy" id="2908204"/>
    <lineage>
        <taxon>Bacteria</taxon>
        <taxon>Bacillati</taxon>
        <taxon>Actinomycetota</taxon>
        <taxon>Actinomycetes</taxon>
        <taxon>Kitasatosporales</taxon>
        <taxon>Streptomycetaceae</taxon>
        <taxon>Yinghuangia</taxon>
    </lineage>
</organism>
<keyword evidence="4" id="KW-1185">Reference proteome</keyword>
<evidence type="ECO:0000313" key="4">
    <source>
        <dbReference type="Proteomes" id="UP001165378"/>
    </source>
</evidence>
<evidence type="ECO:0000256" key="2">
    <source>
        <dbReference type="SAM" id="Phobius"/>
    </source>
</evidence>
<keyword evidence="2" id="KW-0812">Transmembrane</keyword>
<proteinExistence type="predicted"/>
<protein>
    <submittedName>
        <fullName evidence="3">Uncharacterized protein</fullName>
    </submittedName>
</protein>
<comment type="caution">
    <text evidence="3">The sequence shown here is derived from an EMBL/GenBank/DDBJ whole genome shotgun (WGS) entry which is preliminary data.</text>
</comment>
<dbReference type="EMBL" id="JAKFHA010000011">
    <property type="protein sequence ID" value="MCF2529442.1"/>
    <property type="molecule type" value="Genomic_DNA"/>
</dbReference>
<gene>
    <name evidence="3" type="ORF">LZ495_19785</name>
</gene>
<feature type="region of interest" description="Disordered" evidence="1">
    <location>
        <begin position="1"/>
        <end position="22"/>
    </location>
</feature>
<reference evidence="3" key="1">
    <citation type="submission" date="2022-01" db="EMBL/GenBank/DDBJ databases">
        <title>Genome-Based Taxonomic Classification of the Phylum Actinobacteria.</title>
        <authorList>
            <person name="Gao Y."/>
        </authorList>
    </citation>
    <scope>NUCLEOTIDE SEQUENCE</scope>
    <source>
        <strain evidence="3">KLBMP 8922</strain>
    </source>
</reference>
<feature type="transmembrane region" description="Helical" evidence="2">
    <location>
        <begin position="43"/>
        <end position="61"/>
    </location>
</feature>
<name>A0AA41U384_9ACTN</name>
<dbReference type="RefSeq" id="WP_235053746.1">
    <property type="nucleotide sequence ID" value="NZ_JAKFHA010000011.1"/>
</dbReference>
<keyword evidence="2" id="KW-1133">Transmembrane helix</keyword>
<keyword evidence="2" id="KW-0472">Membrane</keyword>
<accession>A0AA41U384</accession>